<name>A0AC35FXW1_9BILA</name>
<evidence type="ECO:0000313" key="2">
    <source>
        <dbReference type="WBParaSite" id="PS1159_v2.g21478.t1"/>
    </source>
</evidence>
<accession>A0AC35FXW1</accession>
<evidence type="ECO:0000313" key="1">
    <source>
        <dbReference type="Proteomes" id="UP000887580"/>
    </source>
</evidence>
<dbReference type="WBParaSite" id="PS1159_v2.g21478.t1">
    <property type="protein sequence ID" value="PS1159_v2.g21478.t1"/>
    <property type="gene ID" value="PS1159_v2.g21478"/>
</dbReference>
<proteinExistence type="predicted"/>
<protein>
    <submittedName>
        <fullName evidence="2">Nuclear protein localization protein 4</fullName>
    </submittedName>
</protein>
<organism evidence="1 2">
    <name type="scientific">Panagrolaimus sp. PS1159</name>
    <dbReference type="NCBI Taxonomy" id="55785"/>
    <lineage>
        <taxon>Eukaryota</taxon>
        <taxon>Metazoa</taxon>
        <taxon>Ecdysozoa</taxon>
        <taxon>Nematoda</taxon>
        <taxon>Chromadorea</taxon>
        <taxon>Rhabditida</taxon>
        <taxon>Tylenchina</taxon>
        <taxon>Panagrolaimomorpha</taxon>
        <taxon>Panagrolaimoidea</taxon>
        <taxon>Panagrolaimidae</taxon>
        <taxon>Panagrolaimus</taxon>
    </lineage>
</organism>
<dbReference type="Proteomes" id="UP000887580">
    <property type="component" value="Unplaced"/>
</dbReference>
<sequence length="510" mass="57743">MVVQAKSRNIDEVDDYLEQQEGKINQERDAMLCHHNAHQKCTNCLPLDPYDEEYLKKKDIKHMSFHAYIRKLTDLHGKSTRNVQPLENVDLKVDLNCGGSHRPYPQGICSKCRPPVVTLNRQRYRHVDNLTIENQHIVNRFLDFWRGSSYQRVGYLIGRYEPFGEVPLGIKANVVAIYEPPQKSAENGVSFEADPNEEIIDELCVALGIKRVGWIFTDLWSADNSKGTVHCTRHGESFLLSAAECITAGAFQSKYKNYTKYCTDGVFGSKFVTVVASGDKSEQINFSGYQVSNQCTSMVEADILVPTDYMELAYVRDKPLHEKHYVTDVQFTEKNEYGAEVLRDGRPMPVEYLLVDVPAGMPKEPCETFHISQTGFPIENRAMIGQVQSVSRVMEYLNAFSSNQFIDLASNFHFLVYLLTNDMLKFPKEEIFELVKHITARDRVKAAEWAESNDTWKIFIQMLQEQAHHGGPSSAPSAAGSGGAHWACAHCTFENTEPRADCEMCGLPAN</sequence>
<reference evidence="2" key="1">
    <citation type="submission" date="2022-11" db="UniProtKB">
        <authorList>
            <consortium name="WormBaseParasite"/>
        </authorList>
    </citation>
    <scope>IDENTIFICATION</scope>
</reference>